<protein>
    <submittedName>
        <fullName evidence="2">Uncharacterized protein</fullName>
    </submittedName>
</protein>
<sequence length="47" mass="5167">MSYQTTLGWSLLTSGLVTLFLWVLPGSDLLWGALLLVLGGLTLYVRQ</sequence>
<dbReference type="STRING" id="28442.SAMN05443574_104205"/>
<feature type="transmembrane region" description="Helical" evidence="1">
    <location>
        <begin position="29"/>
        <end position="45"/>
    </location>
</feature>
<reference evidence="2 3" key="1">
    <citation type="submission" date="2016-10" db="EMBL/GenBank/DDBJ databases">
        <authorList>
            <person name="de Groot N.N."/>
        </authorList>
    </citation>
    <scope>NUCLEOTIDE SEQUENCE [LARGE SCALE GENOMIC DNA]</scope>
    <source>
        <strain evidence="2 3">DSM 3756</strain>
    </source>
</reference>
<evidence type="ECO:0000313" key="3">
    <source>
        <dbReference type="Proteomes" id="UP000182573"/>
    </source>
</evidence>
<dbReference type="AlphaFoldDB" id="A0A1H2UGE1"/>
<keyword evidence="1" id="KW-0812">Transmembrane</keyword>
<feature type="transmembrane region" description="Helical" evidence="1">
    <location>
        <begin position="7"/>
        <end position="23"/>
    </location>
</feature>
<evidence type="ECO:0000256" key="1">
    <source>
        <dbReference type="SAM" id="Phobius"/>
    </source>
</evidence>
<name>A0A1H2UGE1_HALVA</name>
<keyword evidence="1" id="KW-1133">Transmembrane helix</keyword>
<proteinExistence type="predicted"/>
<dbReference type="RefSeq" id="WP_004516841.1">
    <property type="nucleotide sequence ID" value="NZ_FNOF01000004.1"/>
</dbReference>
<organism evidence="2 3">
    <name type="scientific">Haloarcula vallismortis</name>
    <name type="common">Halobacterium vallismortis</name>
    <dbReference type="NCBI Taxonomy" id="28442"/>
    <lineage>
        <taxon>Archaea</taxon>
        <taxon>Methanobacteriati</taxon>
        <taxon>Methanobacteriota</taxon>
        <taxon>Stenosarchaea group</taxon>
        <taxon>Halobacteria</taxon>
        <taxon>Halobacteriales</taxon>
        <taxon>Haloarculaceae</taxon>
        <taxon>Haloarcula</taxon>
    </lineage>
</organism>
<accession>A0A1H2UGE1</accession>
<dbReference type="EMBL" id="FNOF01000004">
    <property type="protein sequence ID" value="SDW54958.1"/>
    <property type="molecule type" value="Genomic_DNA"/>
</dbReference>
<dbReference type="Proteomes" id="UP000182573">
    <property type="component" value="Unassembled WGS sequence"/>
</dbReference>
<keyword evidence="1" id="KW-0472">Membrane</keyword>
<evidence type="ECO:0000313" key="2">
    <source>
        <dbReference type="EMBL" id="SDW54958.1"/>
    </source>
</evidence>
<gene>
    <name evidence="2" type="ORF">SAMN05443574_104205</name>
</gene>